<dbReference type="Proteomes" id="UP000186922">
    <property type="component" value="Unassembled WGS sequence"/>
</dbReference>
<dbReference type="AlphaFoldDB" id="A0A1D1VTQ5"/>
<comment type="caution">
    <text evidence="1">The sequence shown here is derived from an EMBL/GenBank/DDBJ whole genome shotgun (WGS) entry which is preliminary data.</text>
</comment>
<organism evidence="1 2">
    <name type="scientific">Ramazzottius varieornatus</name>
    <name type="common">Water bear</name>
    <name type="synonym">Tardigrade</name>
    <dbReference type="NCBI Taxonomy" id="947166"/>
    <lineage>
        <taxon>Eukaryota</taxon>
        <taxon>Metazoa</taxon>
        <taxon>Ecdysozoa</taxon>
        <taxon>Tardigrada</taxon>
        <taxon>Eutardigrada</taxon>
        <taxon>Parachela</taxon>
        <taxon>Hypsibioidea</taxon>
        <taxon>Ramazzottiidae</taxon>
        <taxon>Ramazzottius</taxon>
    </lineage>
</organism>
<proteinExistence type="predicted"/>
<reference evidence="1 2" key="1">
    <citation type="journal article" date="2016" name="Nat. Commun.">
        <title>Extremotolerant tardigrade genome and improved radiotolerance of human cultured cells by tardigrade-unique protein.</title>
        <authorList>
            <person name="Hashimoto T."/>
            <person name="Horikawa D.D."/>
            <person name="Saito Y."/>
            <person name="Kuwahara H."/>
            <person name="Kozuka-Hata H."/>
            <person name="Shin-I T."/>
            <person name="Minakuchi Y."/>
            <person name="Ohishi K."/>
            <person name="Motoyama A."/>
            <person name="Aizu T."/>
            <person name="Enomoto A."/>
            <person name="Kondo K."/>
            <person name="Tanaka S."/>
            <person name="Hara Y."/>
            <person name="Koshikawa S."/>
            <person name="Sagara H."/>
            <person name="Miura T."/>
            <person name="Yokobori S."/>
            <person name="Miyagawa K."/>
            <person name="Suzuki Y."/>
            <person name="Kubo T."/>
            <person name="Oyama M."/>
            <person name="Kohara Y."/>
            <person name="Fujiyama A."/>
            <person name="Arakawa K."/>
            <person name="Katayama T."/>
            <person name="Toyoda A."/>
            <person name="Kunieda T."/>
        </authorList>
    </citation>
    <scope>NUCLEOTIDE SEQUENCE [LARGE SCALE GENOMIC DNA]</scope>
    <source>
        <strain evidence="1 2">YOKOZUNA-1</strain>
    </source>
</reference>
<keyword evidence="2" id="KW-1185">Reference proteome</keyword>
<sequence>MSGSNSKQTEQSNIRKDIKDQFKYECSFHKIIQIGTFRYQQEDLPYQRQPNELTVLGGT</sequence>
<accession>A0A1D1VTQ5</accession>
<gene>
    <name evidence="1" type="primary">RvY_15110-1</name>
    <name evidence="1" type="synonym">RvY_15110.1</name>
    <name evidence="1" type="ORF">RvY_15110</name>
</gene>
<dbReference type="EMBL" id="BDGG01000011">
    <property type="protein sequence ID" value="GAV04907.1"/>
    <property type="molecule type" value="Genomic_DNA"/>
</dbReference>
<evidence type="ECO:0000313" key="1">
    <source>
        <dbReference type="EMBL" id="GAV04907.1"/>
    </source>
</evidence>
<name>A0A1D1VTQ5_RAMVA</name>
<protein>
    <submittedName>
        <fullName evidence="1">Uncharacterized protein</fullName>
    </submittedName>
</protein>
<evidence type="ECO:0000313" key="2">
    <source>
        <dbReference type="Proteomes" id="UP000186922"/>
    </source>
</evidence>